<dbReference type="GO" id="GO:0005524">
    <property type="term" value="F:ATP binding"/>
    <property type="evidence" value="ECO:0007669"/>
    <property type="project" value="UniProtKB-UniRule"/>
</dbReference>
<evidence type="ECO:0000313" key="26">
    <source>
        <dbReference type="EMBL" id="VYT75915.1"/>
    </source>
</evidence>
<evidence type="ECO:0000256" key="16">
    <source>
        <dbReference type="ARBA" id="ARBA00023211"/>
    </source>
</evidence>
<dbReference type="NCBIfam" id="TIGR01205">
    <property type="entry name" value="D_ala_D_alaTIGR"/>
    <property type="match status" value="1"/>
</dbReference>
<keyword evidence="13" id="KW-0460">Magnesium</keyword>
<evidence type="ECO:0000256" key="10">
    <source>
        <dbReference type="ARBA" id="ARBA00022723"/>
    </source>
</evidence>
<evidence type="ECO:0000256" key="11">
    <source>
        <dbReference type="ARBA" id="ARBA00022741"/>
    </source>
</evidence>
<evidence type="ECO:0000256" key="4">
    <source>
        <dbReference type="ARBA" id="ARBA00004496"/>
    </source>
</evidence>
<gene>
    <name evidence="23 26" type="primary">ddl</name>
    <name evidence="26" type="ORF">ELLFYP34_01851</name>
</gene>
<dbReference type="GO" id="GO:0071555">
    <property type="term" value="P:cell wall organization"/>
    <property type="evidence" value="ECO:0007669"/>
    <property type="project" value="UniProtKB-KW"/>
</dbReference>
<dbReference type="FunFam" id="3.30.470.20:FF:000008">
    <property type="entry name" value="D-alanine--D-alanine ligase"/>
    <property type="match status" value="1"/>
</dbReference>
<evidence type="ECO:0000256" key="2">
    <source>
        <dbReference type="ARBA" id="ARBA00001946"/>
    </source>
</evidence>
<evidence type="ECO:0000256" key="12">
    <source>
        <dbReference type="ARBA" id="ARBA00022840"/>
    </source>
</evidence>
<comment type="subcellular location">
    <subcellularLocation>
        <location evidence="4 23">Cytoplasm</location>
    </subcellularLocation>
</comment>
<dbReference type="EC" id="6.3.2.4" evidence="7 23"/>
<dbReference type="PROSITE" id="PS00844">
    <property type="entry name" value="DALA_DALA_LIGASE_2"/>
    <property type="match status" value="1"/>
</dbReference>
<dbReference type="InterPro" id="IPR011095">
    <property type="entry name" value="Dala_Dala_lig_C"/>
</dbReference>
<dbReference type="FunFam" id="3.30.1490.20:FF:000007">
    <property type="entry name" value="D-alanine--D-alanine ligase"/>
    <property type="match status" value="1"/>
</dbReference>
<dbReference type="InterPro" id="IPR011127">
    <property type="entry name" value="Dala_Dala_lig_N"/>
</dbReference>
<dbReference type="PANTHER" id="PTHR23132">
    <property type="entry name" value="D-ALANINE--D-ALANINE LIGASE"/>
    <property type="match status" value="1"/>
</dbReference>
<dbReference type="HAMAP" id="MF_00047">
    <property type="entry name" value="Dala_Dala_lig"/>
    <property type="match status" value="1"/>
</dbReference>
<evidence type="ECO:0000256" key="13">
    <source>
        <dbReference type="ARBA" id="ARBA00022842"/>
    </source>
</evidence>
<sequence length="510" mass="56636">MKRTKESTDSKLVISACLAGEACRYDGRDNLVPELRALVEDGKAVTICPEYLGGLEIPRKPCEIRVVKGERKVYNVKNEDLTNAFKKGAEKALSLARNAGARLAVLKAKSPSCGCGCVYDGSFHKRLVPGNGITAELFLQNGLTVMTEQEWLTQKFKEESIMEKKINLGIVFGGQSGEHEVSRASACNVIEVIDKEKYDITLIGITKNGDWKVYTGDYKNIKDGSWEQDTDKIHADFSIFHDPIIQDVDVFFPVLHGPMGEDGTIQGLFELMNKPYVGCGVLASAAGMDKVASKMLFESAGIPVGPYVYFKRRDWEKDPDRIIDDIAGRGFPVFIKPSNMGSSVGISKAHNREEFIDGVNEALRYDHKIVVEGFLNAREIECAVLEENGEIKAAIPGEVVASKEFYDYEAKYSDNQDSKIVIPAQISDALLEKIREYAIKAFEVIDGSSLSRVDFFVTRATYNIYINEINTMPGFTNISMYPKMWENMGVSYAELVEKLIQGAAVKRVNS</sequence>
<organism evidence="26">
    <name type="scientific">Eubacterium limosum</name>
    <dbReference type="NCBI Taxonomy" id="1736"/>
    <lineage>
        <taxon>Bacteria</taxon>
        <taxon>Bacillati</taxon>
        <taxon>Bacillota</taxon>
        <taxon>Clostridia</taxon>
        <taxon>Eubacteriales</taxon>
        <taxon>Eubacteriaceae</taxon>
        <taxon>Eubacterium</taxon>
    </lineage>
</organism>
<dbReference type="InterPro" id="IPR013815">
    <property type="entry name" value="ATP_grasp_subdomain_1"/>
</dbReference>
<dbReference type="Pfam" id="PF07478">
    <property type="entry name" value="Dala_Dala_lig_C"/>
    <property type="match status" value="1"/>
</dbReference>
<evidence type="ECO:0000256" key="9">
    <source>
        <dbReference type="ARBA" id="ARBA00022598"/>
    </source>
</evidence>
<evidence type="ECO:0000256" key="6">
    <source>
        <dbReference type="ARBA" id="ARBA00010871"/>
    </source>
</evidence>
<evidence type="ECO:0000256" key="15">
    <source>
        <dbReference type="ARBA" id="ARBA00022984"/>
    </source>
</evidence>
<dbReference type="UniPathway" id="UPA00219"/>
<comment type="function">
    <text evidence="3 23">Cell wall formation.</text>
</comment>
<comment type="pathway">
    <text evidence="19">Glycan biosynthesis.</text>
</comment>
<name>A0A6N2Z8H5_EUBLI</name>
<dbReference type="Gene3D" id="3.30.470.20">
    <property type="entry name" value="ATP-grasp fold, B domain"/>
    <property type="match status" value="1"/>
</dbReference>
<comment type="catalytic activity">
    <reaction evidence="18 23">
        <text>2 D-alanine + ATP = D-alanyl-D-alanine + ADP + phosphate + H(+)</text>
        <dbReference type="Rhea" id="RHEA:11224"/>
        <dbReference type="ChEBI" id="CHEBI:15378"/>
        <dbReference type="ChEBI" id="CHEBI:30616"/>
        <dbReference type="ChEBI" id="CHEBI:43474"/>
        <dbReference type="ChEBI" id="CHEBI:57416"/>
        <dbReference type="ChEBI" id="CHEBI:57822"/>
        <dbReference type="ChEBI" id="CHEBI:456216"/>
        <dbReference type="EC" id="6.3.2.4"/>
    </reaction>
</comment>
<feature type="domain" description="ATP-grasp" evidence="25">
    <location>
        <begin position="294"/>
        <end position="501"/>
    </location>
</feature>
<reference evidence="26" key="1">
    <citation type="submission" date="2019-11" db="EMBL/GenBank/DDBJ databases">
        <authorList>
            <person name="Feng L."/>
        </authorList>
    </citation>
    <scope>NUCLEOTIDE SEQUENCE</scope>
    <source>
        <strain evidence="26">ElimosumLFYP34</strain>
    </source>
</reference>
<dbReference type="Pfam" id="PF01820">
    <property type="entry name" value="Dala_Dala_lig_N"/>
    <property type="match status" value="1"/>
</dbReference>
<accession>A0A6N2Z8H5</accession>
<dbReference type="InterPro" id="IPR000291">
    <property type="entry name" value="D-Ala_lig_Van_CS"/>
</dbReference>
<evidence type="ECO:0000256" key="8">
    <source>
        <dbReference type="ARBA" id="ARBA00022490"/>
    </source>
</evidence>
<evidence type="ECO:0000256" key="21">
    <source>
        <dbReference type="ARBA" id="ARBA00076288"/>
    </source>
</evidence>
<dbReference type="SUPFAM" id="SSF52440">
    <property type="entry name" value="PreATP-grasp domain"/>
    <property type="match status" value="1"/>
</dbReference>
<keyword evidence="10" id="KW-0479">Metal-binding</keyword>
<keyword evidence="11 24" id="KW-0547">Nucleotide-binding</keyword>
<dbReference type="GO" id="GO:0005829">
    <property type="term" value="C:cytosol"/>
    <property type="evidence" value="ECO:0007669"/>
    <property type="project" value="TreeGrafter"/>
</dbReference>
<dbReference type="InterPro" id="IPR007553">
    <property type="entry name" value="2-thiour_desulf"/>
</dbReference>
<evidence type="ECO:0000256" key="22">
    <source>
        <dbReference type="ARBA" id="ARBA00077154"/>
    </source>
</evidence>
<evidence type="ECO:0000256" key="19">
    <source>
        <dbReference type="ARBA" id="ARBA00060592"/>
    </source>
</evidence>
<evidence type="ECO:0000256" key="20">
    <source>
        <dbReference type="ARBA" id="ARBA00068427"/>
    </source>
</evidence>
<dbReference type="InterPro" id="IPR011761">
    <property type="entry name" value="ATP-grasp"/>
</dbReference>
<comment type="similarity">
    <text evidence="6 23">Belongs to the D-alanine--D-alanine ligase family.</text>
</comment>
<keyword evidence="17 23" id="KW-0961">Cell wall biogenesis/degradation</keyword>
<comment type="cofactor">
    <cofactor evidence="1">
        <name>Mn(2+)</name>
        <dbReference type="ChEBI" id="CHEBI:29035"/>
    </cofactor>
</comment>
<dbReference type="GO" id="GO:0008716">
    <property type="term" value="F:D-alanine-D-alanine ligase activity"/>
    <property type="evidence" value="ECO:0007669"/>
    <property type="project" value="UniProtKB-UniRule"/>
</dbReference>
<dbReference type="Gene3D" id="3.30.1490.20">
    <property type="entry name" value="ATP-grasp fold, A domain"/>
    <property type="match status" value="1"/>
</dbReference>
<dbReference type="Gene3D" id="3.40.50.20">
    <property type="match status" value="1"/>
</dbReference>
<keyword evidence="14 23" id="KW-0133">Cell shape</keyword>
<dbReference type="SUPFAM" id="SSF56059">
    <property type="entry name" value="Glutathione synthetase ATP-binding domain-like"/>
    <property type="match status" value="1"/>
</dbReference>
<dbReference type="GO" id="GO:0009252">
    <property type="term" value="P:peptidoglycan biosynthetic process"/>
    <property type="evidence" value="ECO:0007669"/>
    <property type="project" value="UniProtKB-UniRule"/>
</dbReference>
<keyword evidence="15 23" id="KW-0573">Peptidoglycan synthesis</keyword>
<dbReference type="InterPro" id="IPR005905">
    <property type="entry name" value="D_ala_D_ala"/>
</dbReference>
<dbReference type="PROSITE" id="PS00843">
    <property type="entry name" value="DALA_DALA_LIGASE_1"/>
    <property type="match status" value="1"/>
</dbReference>
<evidence type="ECO:0000259" key="25">
    <source>
        <dbReference type="PROSITE" id="PS50975"/>
    </source>
</evidence>
<dbReference type="AlphaFoldDB" id="A0A6N2Z8H5"/>
<proteinExistence type="inferred from homology"/>
<dbReference type="GO" id="GO:0046872">
    <property type="term" value="F:metal ion binding"/>
    <property type="evidence" value="ECO:0007669"/>
    <property type="project" value="UniProtKB-KW"/>
</dbReference>
<evidence type="ECO:0000256" key="7">
    <source>
        <dbReference type="ARBA" id="ARBA00012216"/>
    </source>
</evidence>
<keyword evidence="16" id="KW-0464">Manganese</keyword>
<keyword evidence="9 23" id="KW-0436">Ligase</keyword>
<dbReference type="Pfam" id="PF04463">
    <property type="entry name" value="2-thiour_desulf"/>
    <property type="match status" value="1"/>
</dbReference>
<evidence type="ECO:0000256" key="5">
    <source>
        <dbReference type="ARBA" id="ARBA00004752"/>
    </source>
</evidence>
<keyword evidence="12 24" id="KW-0067">ATP-binding</keyword>
<evidence type="ECO:0000256" key="14">
    <source>
        <dbReference type="ARBA" id="ARBA00022960"/>
    </source>
</evidence>
<dbReference type="PANTHER" id="PTHR23132:SF25">
    <property type="entry name" value="D-ALANINE--D-ALANINE LIGASE A"/>
    <property type="match status" value="1"/>
</dbReference>
<evidence type="ECO:0000256" key="23">
    <source>
        <dbReference type="HAMAP-Rule" id="MF_00047"/>
    </source>
</evidence>
<dbReference type="EMBL" id="CACRTR010000003">
    <property type="protein sequence ID" value="VYT75915.1"/>
    <property type="molecule type" value="Genomic_DNA"/>
</dbReference>
<evidence type="ECO:0000256" key="1">
    <source>
        <dbReference type="ARBA" id="ARBA00001936"/>
    </source>
</evidence>
<dbReference type="NCBIfam" id="NF002528">
    <property type="entry name" value="PRK01966.1-4"/>
    <property type="match status" value="1"/>
</dbReference>
<evidence type="ECO:0000256" key="17">
    <source>
        <dbReference type="ARBA" id="ARBA00023316"/>
    </source>
</evidence>
<protein>
    <recommendedName>
        <fullName evidence="20 23">D-alanine--D-alanine ligase</fullName>
        <ecNumber evidence="7 23">6.3.2.4</ecNumber>
    </recommendedName>
    <alternativeName>
        <fullName evidence="22 23">D-Ala-D-Ala ligase</fullName>
    </alternativeName>
    <alternativeName>
        <fullName evidence="21 23">D-alanylalanine synthetase</fullName>
    </alternativeName>
</protein>
<dbReference type="GO" id="GO:0008360">
    <property type="term" value="P:regulation of cell shape"/>
    <property type="evidence" value="ECO:0007669"/>
    <property type="project" value="UniProtKB-KW"/>
</dbReference>
<keyword evidence="8 23" id="KW-0963">Cytoplasm</keyword>
<evidence type="ECO:0000256" key="3">
    <source>
        <dbReference type="ARBA" id="ARBA00003921"/>
    </source>
</evidence>
<evidence type="ECO:0000256" key="18">
    <source>
        <dbReference type="ARBA" id="ARBA00047614"/>
    </source>
</evidence>
<dbReference type="PROSITE" id="PS50975">
    <property type="entry name" value="ATP_GRASP"/>
    <property type="match status" value="1"/>
</dbReference>
<comment type="cofactor">
    <cofactor evidence="2">
        <name>Mg(2+)</name>
        <dbReference type="ChEBI" id="CHEBI:18420"/>
    </cofactor>
</comment>
<comment type="pathway">
    <text evidence="5 23">Cell wall biogenesis; peptidoglycan biosynthesis.</text>
</comment>
<dbReference type="InterPro" id="IPR016185">
    <property type="entry name" value="PreATP-grasp_dom_sf"/>
</dbReference>
<evidence type="ECO:0000256" key="24">
    <source>
        <dbReference type="PROSITE-ProRule" id="PRU00409"/>
    </source>
</evidence>